<evidence type="ECO:0000313" key="4">
    <source>
        <dbReference type="Proteomes" id="UP000539538"/>
    </source>
</evidence>
<dbReference type="InterPro" id="IPR029052">
    <property type="entry name" value="Metallo-depent_PP-like"/>
</dbReference>
<dbReference type="InterPro" id="IPR024654">
    <property type="entry name" value="Calcineurin-like_PHP_lpxH"/>
</dbReference>
<sequence length="274" mass="28623">MSIRRRSRSLSATPACTSVGVGTKIGGSMRIAAIADVHGNALALEAVLAHIRASAPDLIVNLGDLVSGPFDPARSTDMQIDLECPTIAGNHERQLLQGGTGLSDAFASPRLTGAHFEWMASLPGTLELADGQVFACHGSPAGGDLEYLLEDVSSGRPMLDAEEAILPRLAGIGKARLVLCAHTHIPRIASAGSILIVNPGSVGMPGYRDTTPVPHVMEAGAPHARYAIVESLADGWAAELRAVPYDFEAAARQAEQAGRHDVAYSVRTGRMPPA</sequence>
<organism evidence="3 4">
    <name type="scientific">Aminobacter niigataensis</name>
    <dbReference type="NCBI Taxonomy" id="83265"/>
    <lineage>
        <taxon>Bacteria</taxon>
        <taxon>Pseudomonadati</taxon>
        <taxon>Pseudomonadota</taxon>
        <taxon>Alphaproteobacteria</taxon>
        <taxon>Hyphomicrobiales</taxon>
        <taxon>Phyllobacteriaceae</taxon>
        <taxon>Aminobacter</taxon>
    </lineage>
</organism>
<comment type="similarity">
    <text evidence="1">Belongs to the metallophosphoesterase superfamily. YfcE family.</text>
</comment>
<reference evidence="3 4" key="1">
    <citation type="submission" date="2020-08" db="EMBL/GenBank/DDBJ databases">
        <title>Genomic Encyclopedia of Type Strains, Phase IV (KMG-IV): sequencing the most valuable type-strain genomes for metagenomic binning, comparative biology and taxonomic classification.</title>
        <authorList>
            <person name="Goeker M."/>
        </authorList>
    </citation>
    <scope>NUCLEOTIDE SEQUENCE [LARGE SCALE GENOMIC DNA]</scope>
    <source>
        <strain evidence="3 4">DSM 7050</strain>
    </source>
</reference>
<dbReference type="SUPFAM" id="SSF56300">
    <property type="entry name" value="Metallo-dependent phosphatases"/>
    <property type="match status" value="1"/>
</dbReference>
<dbReference type="EMBL" id="JACHOT010000004">
    <property type="protein sequence ID" value="MBB4651447.1"/>
    <property type="molecule type" value="Genomic_DNA"/>
</dbReference>
<dbReference type="Gene3D" id="3.60.21.10">
    <property type="match status" value="1"/>
</dbReference>
<name>A0ABR6L3U3_9HYPH</name>
<dbReference type="Pfam" id="PF12850">
    <property type="entry name" value="Metallophos_2"/>
    <property type="match status" value="1"/>
</dbReference>
<proteinExistence type="inferred from homology"/>
<keyword evidence="4" id="KW-1185">Reference proteome</keyword>
<protein>
    <submittedName>
        <fullName evidence="3">Phosphodiesterase</fullName>
    </submittedName>
</protein>
<dbReference type="Proteomes" id="UP000539538">
    <property type="component" value="Unassembled WGS sequence"/>
</dbReference>
<gene>
    <name evidence="3" type="ORF">GGQ99_003214</name>
</gene>
<dbReference type="InterPro" id="IPR050126">
    <property type="entry name" value="Ap4A_hydrolase"/>
</dbReference>
<dbReference type="PANTHER" id="PTHR42850">
    <property type="entry name" value="METALLOPHOSPHOESTERASE"/>
    <property type="match status" value="1"/>
</dbReference>
<dbReference type="InterPro" id="IPR011152">
    <property type="entry name" value="Pesterase_MJ0912"/>
</dbReference>
<dbReference type="RefSeq" id="WP_246389609.1">
    <property type="nucleotide sequence ID" value="NZ_BAAAVZ010000001.1"/>
</dbReference>
<comment type="caution">
    <text evidence="3">The sequence shown here is derived from an EMBL/GenBank/DDBJ whole genome shotgun (WGS) entry which is preliminary data.</text>
</comment>
<accession>A0ABR6L3U3</accession>
<dbReference type="PIRSF" id="PIRSF000883">
    <property type="entry name" value="Pesterase_MJ0912"/>
    <property type="match status" value="1"/>
</dbReference>
<dbReference type="PANTHER" id="PTHR42850:SF2">
    <property type="entry name" value="BLL5683 PROTEIN"/>
    <property type="match status" value="1"/>
</dbReference>
<feature type="domain" description="Calcineurin-like phosphoesterase" evidence="2">
    <location>
        <begin position="29"/>
        <end position="209"/>
    </location>
</feature>
<evidence type="ECO:0000259" key="2">
    <source>
        <dbReference type="Pfam" id="PF12850"/>
    </source>
</evidence>
<evidence type="ECO:0000313" key="3">
    <source>
        <dbReference type="EMBL" id="MBB4651447.1"/>
    </source>
</evidence>
<evidence type="ECO:0000256" key="1">
    <source>
        <dbReference type="ARBA" id="ARBA00008950"/>
    </source>
</evidence>